<keyword evidence="2" id="KW-0547">Nucleotide-binding</keyword>
<dbReference type="AlphaFoldDB" id="A0A445LPQ0"/>
<sequence length="274" mass="30154">MKVANGAMAKPSSSKHSCGMSFMKWTMADAIHVATHHWMSCLFALGLLFFMAMEYTLLMVPPFDLGFIATIPLHTLLESSLNLNTLFAGLNASTKHRDLANLSMCYGSQRGLSTGIGYLHRKEESKPTIVHQNISVENVLLDHQFNPLIMDAGLPKLVADDVLFSAQKVSAAMGYLAPEYITTGHFTEKSDIYAFGVIILQVLSSNTTIGSSIRTTVESFRFDESVDSNLKGRYSKSEAATLSKLAIQHTLELPDHRLTMLDVIQELSVLSAHL</sequence>
<dbReference type="PROSITE" id="PS50011">
    <property type="entry name" value="PROTEIN_KINASE_DOM"/>
    <property type="match status" value="1"/>
</dbReference>
<dbReference type="GO" id="GO:0004672">
    <property type="term" value="F:protein kinase activity"/>
    <property type="evidence" value="ECO:0007669"/>
    <property type="project" value="InterPro"/>
</dbReference>
<gene>
    <name evidence="6" type="ORF">D0Y65_004080</name>
</gene>
<protein>
    <submittedName>
        <fullName evidence="6">Putative LRR receptor-like serine/threonine-protein kinase</fullName>
    </submittedName>
</protein>
<keyword evidence="1" id="KW-0808">Transferase</keyword>
<evidence type="ECO:0000313" key="7">
    <source>
        <dbReference type="Proteomes" id="UP000289340"/>
    </source>
</evidence>
<organism evidence="6 7">
    <name type="scientific">Glycine soja</name>
    <name type="common">Wild soybean</name>
    <dbReference type="NCBI Taxonomy" id="3848"/>
    <lineage>
        <taxon>Eukaryota</taxon>
        <taxon>Viridiplantae</taxon>
        <taxon>Streptophyta</taxon>
        <taxon>Embryophyta</taxon>
        <taxon>Tracheophyta</taxon>
        <taxon>Spermatophyta</taxon>
        <taxon>Magnoliopsida</taxon>
        <taxon>eudicotyledons</taxon>
        <taxon>Gunneridae</taxon>
        <taxon>Pentapetalae</taxon>
        <taxon>rosids</taxon>
        <taxon>fabids</taxon>
        <taxon>Fabales</taxon>
        <taxon>Fabaceae</taxon>
        <taxon>Papilionoideae</taxon>
        <taxon>50 kb inversion clade</taxon>
        <taxon>NPAAA clade</taxon>
        <taxon>indigoferoid/millettioid clade</taxon>
        <taxon>Phaseoleae</taxon>
        <taxon>Glycine</taxon>
        <taxon>Glycine subgen. Soja</taxon>
    </lineage>
</organism>
<accession>A0A445LPQ0</accession>
<dbReference type="InterPro" id="IPR052059">
    <property type="entry name" value="CR_Ser/Thr_kinase"/>
</dbReference>
<evidence type="ECO:0000256" key="4">
    <source>
        <dbReference type="ARBA" id="ARBA00022840"/>
    </source>
</evidence>
<dbReference type="InterPro" id="IPR011009">
    <property type="entry name" value="Kinase-like_dom_sf"/>
</dbReference>
<evidence type="ECO:0000256" key="2">
    <source>
        <dbReference type="ARBA" id="ARBA00022741"/>
    </source>
</evidence>
<dbReference type="InterPro" id="IPR001245">
    <property type="entry name" value="Ser-Thr/Tyr_kinase_cat_dom"/>
</dbReference>
<dbReference type="PANTHER" id="PTHR47973">
    <property type="entry name" value="CYSTEINE-RICH RECEPTOR-LIKE PROTEIN KINASE 3"/>
    <property type="match status" value="1"/>
</dbReference>
<dbReference type="GO" id="GO:0005524">
    <property type="term" value="F:ATP binding"/>
    <property type="evidence" value="ECO:0007669"/>
    <property type="project" value="UniProtKB-KW"/>
</dbReference>
<name>A0A445LPQ0_GLYSO</name>
<dbReference type="SUPFAM" id="SSF56112">
    <property type="entry name" value="Protein kinase-like (PK-like)"/>
    <property type="match status" value="1"/>
</dbReference>
<proteinExistence type="predicted"/>
<dbReference type="EMBL" id="QZWG01000002">
    <property type="protein sequence ID" value="RZC25236.1"/>
    <property type="molecule type" value="Genomic_DNA"/>
</dbReference>
<evidence type="ECO:0000256" key="3">
    <source>
        <dbReference type="ARBA" id="ARBA00022777"/>
    </source>
</evidence>
<dbReference type="Gene3D" id="1.10.510.10">
    <property type="entry name" value="Transferase(Phosphotransferase) domain 1"/>
    <property type="match status" value="1"/>
</dbReference>
<keyword evidence="6" id="KW-0675">Receptor</keyword>
<comment type="caution">
    <text evidence="6">The sequence shown here is derived from an EMBL/GenBank/DDBJ whole genome shotgun (WGS) entry which is preliminary data.</text>
</comment>
<evidence type="ECO:0000259" key="5">
    <source>
        <dbReference type="PROSITE" id="PS50011"/>
    </source>
</evidence>
<evidence type="ECO:0000256" key="1">
    <source>
        <dbReference type="ARBA" id="ARBA00022679"/>
    </source>
</evidence>
<keyword evidence="7" id="KW-1185">Reference proteome</keyword>
<feature type="domain" description="Protein kinase" evidence="5">
    <location>
        <begin position="1"/>
        <end position="274"/>
    </location>
</feature>
<dbReference type="InterPro" id="IPR000719">
    <property type="entry name" value="Prot_kinase_dom"/>
</dbReference>
<dbReference type="Pfam" id="PF07714">
    <property type="entry name" value="PK_Tyr_Ser-Thr"/>
    <property type="match status" value="1"/>
</dbReference>
<keyword evidence="3 6" id="KW-0418">Kinase</keyword>
<keyword evidence="4" id="KW-0067">ATP-binding</keyword>
<reference evidence="6 7" key="1">
    <citation type="submission" date="2018-09" db="EMBL/GenBank/DDBJ databases">
        <title>A high-quality reference genome of wild soybean provides a powerful tool to mine soybean genomes.</title>
        <authorList>
            <person name="Xie M."/>
            <person name="Chung C.Y.L."/>
            <person name="Li M.-W."/>
            <person name="Wong F.-L."/>
            <person name="Chan T.-F."/>
            <person name="Lam H.-M."/>
        </authorList>
    </citation>
    <scope>NUCLEOTIDE SEQUENCE [LARGE SCALE GENOMIC DNA]</scope>
    <source>
        <strain evidence="7">cv. W05</strain>
        <tissue evidence="6">Hypocotyl of etiolated seedlings</tissue>
    </source>
</reference>
<evidence type="ECO:0000313" key="6">
    <source>
        <dbReference type="EMBL" id="RZC25236.1"/>
    </source>
</evidence>
<dbReference type="Proteomes" id="UP000289340">
    <property type="component" value="Chromosome 2"/>
</dbReference>